<dbReference type="Gene3D" id="1.25.40.10">
    <property type="entry name" value="Tetratricopeptide repeat domain"/>
    <property type="match status" value="2"/>
</dbReference>
<dbReference type="PANTHER" id="PTHR12558">
    <property type="entry name" value="CELL DIVISION CYCLE 16,23,27"/>
    <property type="match status" value="1"/>
</dbReference>
<dbReference type="Pfam" id="PF13181">
    <property type="entry name" value="TPR_8"/>
    <property type="match status" value="1"/>
</dbReference>
<dbReference type="InterPro" id="IPR019734">
    <property type="entry name" value="TPR_rpt"/>
</dbReference>
<dbReference type="Pfam" id="PF13432">
    <property type="entry name" value="TPR_16"/>
    <property type="match status" value="3"/>
</dbReference>
<gene>
    <name evidence="1" type="ORF">HY076_04530</name>
</gene>
<proteinExistence type="predicted"/>
<dbReference type="SUPFAM" id="SSF48452">
    <property type="entry name" value="TPR-like"/>
    <property type="match status" value="2"/>
</dbReference>
<dbReference type="AlphaFoldDB" id="A0A9D6L663"/>
<comment type="caution">
    <text evidence="1">The sequence shown here is derived from an EMBL/GenBank/DDBJ whole genome shotgun (WGS) entry which is preliminary data.</text>
</comment>
<dbReference type="PANTHER" id="PTHR12558:SF13">
    <property type="entry name" value="CELL DIVISION CYCLE PROTEIN 27 HOMOLOG"/>
    <property type="match status" value="1"/>
</dbReference>
<accession>A0A9D6L663</accession>
<dbReference type="EMBL" id="JACQAY010000141">
    <property type="protein sequence ID" value="MBI3539516.1"/>
    <property type="molecule type" value="Genomic_DNA"/>
</dbReference>
<dbReference type="Pfam" id="PF14559">
    <property type="entry name" value="TPR_19"/>
    <property type="match status" value="1"/>
</dbReference>
<evidence type="ECO:0000313" key="1">
    <source>
        <dbReference type="EMBL" id="MBI3539516.1"/>
    </source>
</evidence>
<name>A0A9D6L663_UNCEI</name>
<organism evidence="1 2">
    <name type="scientific">Eiseniibacteriota bacterium</name>
    <dbReference type="NCBI Taxonomy" id="2212470"/>
    <lineage>
        <taxon>Bacteria</taxon>
        <taxon>Candidatus Eiseniibacteriota</taxon>
    </lineage>
</organism>
<reference evidence="1" key="1">
    <citation type="submission" date="2020-07" db="EMBL/GenBank/DDBJ databases">
        <title>Huge and variable diversity of episymbiotic CPR bacteria and DPANN archaea in groundwater ecosystems.</title>
        <authorList>
            <person name="He C.Y."/>
            <person name="Keren R."/>
            <person name="Whittaker M."/>
            <person name="Farag I.F."/>
            <person name="Doudna J."/>
            <person name="Cate J.H.D."/>
            <person name="Banfield J.F."/>
        </authorList>
    </citation>
    <scope>NUCLEOTIDE SEQUENCE</scope>
    <source>
        <strain evidence="1">NC_groundwater_928_Pr1_S-0.2um_72_17</strain>
    </source>
</reference>
<sequence>VDSEHVEYLRTLARAAEAQDRIDIVVRSYRRVAFLDPEDAESWFQLAAGEARLGRFGAADTALHEAAEMNPLRPGMPFLQGWIDENLGRTSQALDLYRLHLAAHPDDGLTRRRTIRLLAQGRRYDEAFREARALTRAEPEDREAAGIAADLAFAAKRTSDGQQVLQSMRRRWPDDPEVLAAAVAILGRYDLAKQGVAEAEGWASRHADDYRGHIVAARARVLDKQPDAALQHLERAVAMVPDSLAPRAVLARFYQDQKRWKDAERAWVEARTRFPSVDGLSFDLAACREKLGDLAGAEAAARDVLAREPENPTALNFLGYLWADHGENLEQALDMIERALAHDPDNGAFVDSLGWAYYRLGRMGEARTQLERAARLTGGDPEVLEHLGDIYKDLALKDLAREQYRLCLAADPANARVKAKLDSLH</sequence>
<dbReference type="InterPro" id="IPR011990">
    <property type="entry name" value="TPR-like_helical_dom_sf"/>
</dbReference>
<evidence type="ECO:0000313" key="2">
    <source>
        <dbReference type="Proteomes" id="UP000807850"/>
    </source>
</evidence>
<feature type="non-terminal residue" evidence="1">
    <location>
        <position position="1"/>
    </location>
</feature>
<protein>
    <submittedName>
        <fullName evidence="1">Tetratricopeptide repeat protein</fullName>
    </submittedName>
</protein>
<dbReference type="Proteomes" id="UP000807850">
    <property type="component" value="Unassembled WGS sequence"/>
</dbReference>
<dbReference type="SMART" id="SM00028">
    <property type="entry name" value="TPR"/>
    <property type="match status" value="9"/>
</dbReference>